<dbReference type="InterPro" id="IPR046544">
    <property type="entry name" value="GH146_SB_dom"/>
</dbReference>
<feature type="domain" description="Glycoside hydrolase GH146 substrate-binding" evidence="3">
    <location>
        <begin position="621"/>
        <end position="747"/>
    </location>
</feature>
<dbReference type="PANTHER" id="PTHR31151">
    <property type="entry name" value="PROLINE-TRNA LIGASE (DUF1680)"/>
    <property type="match status" value="1"/>
</dbReference>
<dbReference type="SUPFAM" id="SSF48208">
    <property type="entry name" value="Six-hairpin glycosidases"/>
    <property type="match status" value="1"/>
</dbReference>
<evidence type="ECO:0000313" key="6">
    <source>
        <dbReference type="Proteomes" id="UP000076998"/>
    </source>
</evidence>
<dbReference type="GO" id="GO:0005975">
    <property type="term" value="P:carbohydrate metabolic process"/>
    <property type="evidence" value="ECO:0007669"/>
    <property type="project" value="InterPro"/>
</dbReference>
<evidence type="ECO:0000259" key="3">
    <source>
        <dbReference type="Pfam" id="PF20620"/>
    </source>
</evidence>
<protein>
    <submittedName>
        <fullName evidence="5">Uncharacterized protein</fullName>
    </submittedName>
</protein>
<dbReference type="InterPro" id="IPR012878">
    <property type="entry name" value="Beta-AFase-like_GH127_cat"/>
</dbReference>
<evidence type="ECO:0000259" key="1">
    <source>
        <dbReference type="Pfam" id="PF07944"/>
    </source>
</evidence>
<evidence type="ECO:0000313" key="5">
    <source>
        <dbReference type="EMBL" id="OAH51519.1"/>
    </source>
</evidence>
<dbReference type="PANTHER" id="PTHR31151:SF0">
    <property type="entry name" value="PROLINE-TRNA LIGASE (DUF1680)"/>
    <property type="match status" value="1"/>
</dbReference>
<dbReference type="InterPro" id="IPR049046">
    <property type="entry name" value="Beta-AFase-like_GH127_middle"/>
</dbReference>
<evidence type="ECO:0000259" key="2">
    <source>
        <dbReference type="Pfam" id="PF16375"/>
    </source>
</evidence>
<dbReference type="OrthoDB" id="9757939at2"/>
<feature type="domain" description="Non-reducing end beta-L-arabinofuranosidase-like GH127 middle" evidence="4">
    <location>
        <begin position="410"/>
        <end position="494"/>
    </location>
</feature>
<dbReference type="Pfam" id="PF07944">
    <property type="entry name" value="Beta-AFase-like_GH127_cat"/>
    <property type="match status" value="1"/>
</dbReference>
<dbReference type="Pfam" id="PF16375">
    <property type="entry name" value="DUF4986"/>
    <property type="match status" value="1"/>
</dbReference>
<reference evidence="5 6" key="1">
    <citation type="submission" date="2016-02" db="EMBL/GenBank/DDBJ databases">
        <authorList>
            <person name="Wen L."/>
            <person name="He K."/>
            <person name="Yang H."/>
        </authorList>
    </citation>
    <scope>NUCLEOTIDE SEQUENCE [LARGE SCALE GENOMIC DNA]</scope>
    <source>
        <strain evidence="5 6">CD11_3</strain>
    </source>
</reference>
<accession>A0A177KDN1</accession>
<dbReference type="InterPro" id="IPR032275">
    <property type="entry name" value="DUF4986"/>
</dbReference>
<feature type="domain" description="DUF4986" evidence="2">
    <location>
        <begin position="533"/>
        <end position="596"/>
    </location>
</feature>
<dbReference type="EMBL" id="LSTV01000001">
    <property type="protein sequence ID" value="OAH51519.1"/>
    <property type="molecule type" value="Genomic_DNA"/>
</dbReference>
<gene>
    <name evidence="5" type="ORF">AYL44_04545</name>
</gene>
<dbReference type="Pfam" id="PF20620">
    <property type="entry name" value="DUF6805"/>
    <property type="match status" value="1"/>
</dbReference>
<evidence type="ECO:0000259" key="4">
    <source>
        <dbReference type="Pfam" id="PF20736"/>
    </source>
</evidence>
<dbReference type="RefSeq" id="WP_064002027.1">
    <property type="nucleotide sequence ID" value="NZ_LSTV01000001.1"/>
</dbReference>
<organism evidence="5 6">
    <name type="scientific">Microbacterium oleivorans</name>
    <dbReference type="NCBI Taxonomy" id="273677"/>
    <lineage>
        <taxon>Bacteria</taxon>
        <taxon>Bacillati</taxon>
        <taxon>Actinomycetota</taxon>
        <taxon>Actinomycetes</taxon>
        <taxon>Micrococcales</taxon>
        <taxon>Microbacteriaceae</taxon>
        <taxon>Microbacterium</taxon>
    </lineage>
</organism>
<comment type="caution">
    <text evidence="5">The sequence shown here is derived from an EMBL/GenBank/DDBJ whole genome shotgun (WGS) entry which is preliminary data.</text>
</comment>
<name>A0A177KDN1_9MICO</name>
<proteinExistence type="predicted"/>
<dbReference type="Pfam" id="PF20736">
    <property type="entry name" value="Glyco_hydro127M"/>
    <property type="match status" value="1"/>
</dbReference>
<dbReference type="InterPro" id="IPR008928">
    <property type="entry name" value="6-hairpin_glycosidase_sf"/>
</dbReference>
<dbReference type="AlphaFoldDB" id="A0A177KDN1"/>
<feature type="domain" description="Non-reducing end beta-L-arabinofuranosidase-like GH127 catalytic" evidence="1">
    <location>
        <begin position="15"/>
        <end position="392"/>
    </location>
</feature>
<sequence>MTSTRGGAEPFPLSAVTLAPGPFAHAQELALRSALQLDPDRLLAPFRREAGLPTGPGYGGWESDGLDGHTLGHVLSALAAHAASGSAAARERMEVIVGGLRECQLALGTGYLGGVPDGVSLWQEIADGRVEAQTFDLGGRWAPLYNLHKTLTGLIDAVVYAGSASARVVAADYVAWWVRTFASLSDARVEQVLRTEPGGLAASFARWADAAGDPAAMDLALRLAVDSFLELLAAGRDPLDGLHANAHIPLAVGYAVLARLGAPARYGRAAETFWRSVVGHRTTAIGGDSVREHFPPRDDWSSMFTAREGPETCNTVNMVELAREMYRRSGDPAHLAYIDRALSAHLLSAQHPEHGGIVYFTSHRPGHHRVYSRPETGFWCCMGTGLEAPARYALSVFGRAPGRIDVQLLIAARVHDEGVTVEVESARPFGDDAVVTVTAASPRHLAVRVRVPEGVVPGAAVARIDDDVVRPSSDGWFEFDREWRGRTAIELELPPLLRWEHPAGDEGWGWIVDGPRVLAERLAGPAVDPLGTDARMGHIARGALLPLAEAPILAPEDLVAAERRDGFVVVLGETSAHREVVLEPFAALHDDRYILSFPVASERDASRRRAELAAEDARSDALEGRTLDAISFGQQQPESDHGLTLVDSESGYDEGTHWRRFRGEGAFTLQDWGASAVELRIAWLRDTAPRRLTVSLDDEVLVDRLVDPQDEPLLDLDLGAYADGRVQWQLAVGGGEETTPRLTEVRLMSARLG</sequence>
<dbReference type="Proteomes" id="UP000076998">
    <property type="component" value="Unassembled WGS sequence"/>
</dbReference>